<protein>
    <submittedName>
        <fullName evidence="3">SAM-dependent methyltransferase</fullName>
    </submittedName>
</protein>
<dbReference type="AlphaFoldDB" id="A0A1S6QMK6"/>
<dbReference type="GO" id="GO:0032259">
    <property type="term" value="P:methylation"/>
    <property type="evidence" value="ECO:0007669"/>
    <property type="project" value="UniProtKB-KW"/>
</dbReference>
<feature type="domain" description="Methyltransferase putative zinc binding" evidence="1">
    <location>
        <begin position="15"/>
        <end position="76"/>
    </location>
</feature>
<dbReference type="InterPro" id="IPR013630">
    <property type="entry name" value="Methyltransf_Zn-bd_dom_put"/>
</dbReference>
<keyword evidence="3" id="KW-0489">Methyltransferase</keyword>
<dbReference type="Gene3D" id="3.40.50.150">
    <property type="entry name" value="Vaccinia Virus protein VP39"/>
    <property type="match status" value="1"/>
</dbReference>
<accession>A0A1S6QMK6</accession>
<evidence type="ECO:0000259" key="2">
    <source>
        <dbReference type="Pfam" id="PF08484"/>
    </source>
</evidence>
<dbReference type="GO" id="GO:0017000">
    <property type="term" value="P:antibiotic biosynthetic process"/>
    <property type="evidence" value="ECO:0007669"/>
    <property type="project" value="UniProtKB-ARBA"/>
</dbReference>
<dbReference type="Pfam" id="PF13489">
    <property type="entry name" value="Methyltransf_23"/>
    <property type="match status" value="1"/>
</dbReference>
<organism evidence="3">
    <name type="scientific">Streptomyces griseoruber</name>
    <dbReference type="NCBI Taxonomy" id="1943"/>
    <lineage>
        <taxon>Bacteria</taxon>
        <taxon>Bacillati</taxon>
        <taxon>Actinomycetota</taxon>
        <taxon>Actinomycetes</taxon>
        <taxon>Kitasatosporales</taxon>
        <taxon>Streptomycetaceae</taxon>
        <taxon>Streptomyces</taxon>
    </lineage>
</organism>
<dbReference type="Gene3D" id="6.20.50.110">
    <property type="entry name" value="Methyltransferase, zinc-binding domain"/>
    <property type="match status" value="1"/>
</dbReference>
<dbReference type="InterPro" id="IPR013691">
    <property type="entry name" value="MeTrfase_14"/>
</dbReference>
<dbReference type="Pfam" id="PF08421">
    <property type="entry name" value="Methyltransf_13"/>
    <property type="match status" value="1"/>
</dbReference>
<dbReference type="Gene3D" id="6.10.250.3100">
    <property type="match status" value="1"/>
</dbReference>
<dbReference type="InterPro" id="IPR038576">
    <property type="entry name" value="Methyltransf_Zn-bd_dom_put_sf"/>
</dbReference>
<name>A0A1S6QMK6_9ACTN</name>
<dbReference type="Pfam" id="PF08484">
    <property type="entry name" value="Methyltransf_14"/>
    <property type="match status" value="1"/>
</dbReference>
<dbReference type="PANTHER" id="PTHR43861">
    <property type="entry name" value="TRANS-ACONITATE 2-METHYLTRANSFERASE-RELATED"/>
    <property type="match status" value="1"/>
</dbReference>
<keyword evidence="3" id="KW-0808">Transferase</keyword>
<dbReference type="PANTHER" id="PTHR43861:SF5">
    <property type="entry name" value="BLL5978 PROTEIN"/>
    <property type="match status" value="1"/>
</dbReference>
<evidence type="ECO:0000313" key="3">
    <source>
        <dbReference type="EMBL" id="AQW35044.1"/>
    </source>
</evidence>
<dbReference type="GO" id="GO:0008168">
    <property type="term" value="F:methyltransferase activity"/>
    <property type="evidence" value="ECO:0007669"/>
    <property type="project" value="UniProtKB-KW"/>
</dbReference>
<proteinExistence type="predicted"/>
<reference evidence="3" key="1">
    <citation type="submission" date="2016-09" db="EMBL/GenBank/DDBJ databases">
        <authorList>
            <person name="Capua I."/>
            <person name="De Benedictis P."/>
            <person name="Joannis T."/>
            <person name="Lombin L.H."/>
            <person name="Cattoli G."/>
        </authorList>
    </citation>
    <scope>NUCLEOTIDE SEQUENCE</scope>
    <source>
        <strain evidence="3">Sgr29</strain>
    </source>
</reference>
<dbReference type="EMBL" id="KX817190">
    <property type="protein sequence ID" value="AQW35044.1"/>
    <property type="molecule type" value="Genomic_DNA"/>
</dbReference>
<dbReference type="InterPro" id="IPR029063">
    <property type="entry name" value="SAM-dependent_MTases_sf"/>
</dbReference>
<dbReference type="Gene3D" id="3.40.50.720">
    <property type="entry name" value="NAD(P)-binding Rossmann-like Domain"/>
    <property type="match status" value="1"/>
</dbReference>
<evidence type="ECO:0000259" key="1">
    <source>
        <dbReference type="Pfam" id="PF08421"/>
    </source>
</evidence>
<feature type="domain" description="C-methyltransferase" evidence="2">
    <location>
        <begin position="256"/>
        <end position="413"/>
    </location>
</feature>
<dbReference type="SUPFAM" id="SSF53335">
    <property type="entry name" value="S-adenosyl-L-methionine-dependent methyltransferases"/>
    <property type="match status" value="1"/>
</dbReference>
<sequence>MSQETFDPVQQVEVCRVCGGSDWQEVVSFGPLPLANSYLEPGGSLDDEPRYPLGVISCRSCRLLTLTHTVDPEVLYRTYFYVTSDSDTIATHMRGLAELCVERFGIPEGGFVVELGSNTGQQLAAFRDLGMEVLGIDPARSLAARATERGIETLPDFFSAQTAARVVKEYGRARLLLGRHVFAHIDDVADIARGARDLLEPSGVFAIEVPYALDMLEHNEFDTIYHEHLSYYSVSTLSTLFARHGMRVVDVERAAVHGGSVIVFVSREDAPWEPRPVVAELQELERASGFFEDATYDTFARRVDHVRQTLAPLVRELVADGKRIAGYGAPAKGNTLLGVSGLNAGDLEFCIDTTDLKQGRLQPGSHIPITSPEHGAQNPPDYYLLLAWNYAKEILGKERAFLENGGRFIVPVPSPRIVSRVEDL</sequence>